<evidence type="ECO:0000313" key="2">
    <source>
        <dbReference type="EMBL" id="QEX38164.1"/>
    </source>
</evidence>
<dbReference type="GeneID" id="58090655"/>
<dbReference type="eggNOG" id="ENOG5030FAY">
    <property type="taxonomic scope" value="Bacteria"/>
</dbReference>
<evidence type="ECO:0000313" key="4">
    <source>
        <dbReference type="Proteomes" id="UP000070063"/>
    </source>
</evidence>
<dbReference type="OMA" id="DKETCHQ"/>
<dbReference type="EMBL" id="LRQI01000073">
    <property type="protein sequence ID" value="KXA37539.1"/>
    <property type="molecule type" value="Genomic_DNA"/>
</dbReference>
<reference evidence="1 4" key="1">
    <citation type="submission" date="2016-01" db="EMBL/GenBank/DDBJ databases">
        <authorList>
            <person name="Mitreva M."/>
            <person name="Pepin K.H."/>
            <person name="Mihindukulasuriya K.A."/>
            <person name="Fulton R."/>
            <person name="Fronick C."/>
            <person name="O'Laughlin M."/>
            <person name="Miner T."/>
            <person name="Herter B."/>
            <person name="Rosa B.A."/>
            <person name="Cordes M."/>
            <person name="Tomlinson C."/>
            <person name="Wollam A."/>
            <person name="Palsikar V.B."/>
            <person name="Mardis E.R."/>
            <person name="Wilson R.K."/>
        </authorList>
    </citation>
    <scope>NUCLEOTIDE SEQUENCE [LARGE SCALE GENOMIC DNA]</scope>
    <source>
        <strain evidence="1 4">MJR7738</strain>
    </source>
</reference>
<dbReference type="Proteomes" id="UP000293637">
    <property type="component" value="Unassembled WGS sequence"/>
</dbReference>
<dbReference type="EMBL" id="CP041722">
    <property type="protein sequence ID" value="QEX38164.1"/>
    <property type="molecule type" value="Genomic_DNA"/>
</dbReference>
<dbReference type="AlphaFoldDB" id="A0A133Q3U4"/>
<gene>
    <name evidence="3" type="ORF">EQ812_04960</name>
    <name evidence="2" type="ORF">FO454_04165</name>
    <name evidence="1" type="ORF">HMPREF3225_01605</name>
</gene>
<protein>
    <submittedName>
        <fullName evidence="3">Uncharacterized protein</fullName>
    </submittedName>
</protein>
<reference evidence="2 6" key="3">
    <citation type="submission" date="2019-07" db="EMBL/GenBank/DDBJ databases">
        <title>Comparative genome analysis of staphylococcus lugdunensis shows clonal complex-dependent diversity of the putative virulence factor, ess/type vii locus.</title>
        <authorList>
            <person name="Lebeurre J."/>
            <person name="Dahyot S."/>
            <person name="Diene S."/>
            <person name="Paulay A."/>
            <person name="Aubourg M."/>
            <person name="Argemi X."/>
            <person name="Giard J.-C."/>
            <person name="Tournier I."/>
            <person name="Francois P."/>
            <person name="Pestel-Caron M."/>
        </authorList>
    </citation>
    <scope>NUCLEOTIDE SEQUENCE [LARGE SCALE GENOMIC DNA]</scope>
    <source>
        <strain evidence="2 6">SL13</strain>
    </source>
</reference>
<organism evidence="3 5">
    <name type="scientific">Staphylococcus lugdunensis</name>
    <dbReference type="NCBI Taxonomy" id="28035"/>
    <lineage>
        <taxon>Bacteria</taxon>
        <taxon>Bacillati</taxon>
        <taxon>Bacillota</taxon>
        <taxon>Bacilli</taxon>
        <taxon>Bacillales</taxon>
        <taxon>Staphylococcaceae</taxon>
        <taxon>Staphylococcus</taxon>
    </lineage>
</organism>
<reference evidence="3 5" key="2">
    <citation type="journal article" date="2019" name="Sci. Transl. Med.">
        <title>Quorum sensing between bacterial species on the skin protects against epidermal injury in atopic dermatitis.</title>
        <authorList>
            <person name="Williams M.R."/>
        </authorList>
    </citation>
    <scope>NUCLEOTIDE SEQUENCE [LARGE SCALE GENOMIC DNA]</scope>
    <source>
        <strain evidence="3 5">E7</strain>
    </source>
</reference>
<dbReference type="EMBL" id="SCHB01000003">
    <property type="protein sequence ID" value="TBW72330.1"/>
    <property type="molecule type" value="Genomic_DNA"/>
</dbReference>
<dbReference type="Proteomes" id="UP000325462">
    <property type="component" value="Chromosome"/>
</dbReference>
<evidence type="ECO:0000313" key="6">
    <source>
        <dbReference type="Proteomes" id="UP000325462"/>
    </source>
</evidence>
<proteinExistence type="predicted"/>
<keyword evidence="6" id="KW-1185">Reference proteome</keyword>
<name>A0A133Q3U4_STALU</name>
<evidence type="ECO:0000313" key="1">
    <source>
        <dbReference type="EMBL" id="KXA37539.1"/>
    </source>
</evidence>
<sequence length="84" mass="9892">MKRTFLLIYTTTSGQTFKEFKSFDYGKDKETCHQRLIDEFDELAYLYLNTGNSVHYINVDHIESLEITEVTDGQTIAYGFEDYE</sequence>
<dbReference type="RefSeq" id="WP_002461144.1">
    <property type="nucleotide sequence ID" value="NZ_AP021848.1"/>
</dbReference>
<accession>A0A133Q3U4</accession>
<dbReference type="STRING" id="28035.B6N84_12120"/>
<evidence type="ECO:0000313" key="5">
    <source>
        <dbReference type="Proteomes" id="UP000293637"/>
    </source>
</evidence>
<dbReference type="Proteomes" id="UP000070063">
    <property type="component" value="Unassembled WGS sequence"/>
</dbReference>
<evidence type="ECO:0000313" key="3">
    <source>
        <dbReference type="EMBL" id="TBW72330.1"/>
    </source>
</evidence>